<evidence type="ECO:0000313" key="1">
    <source>
        <dbReference type="EMBL" id="REC51643.1"/>
    </source>
</evidence>
<gene>
    <name evidence="1" type="ORF">DRF62_16980</name>
</gene>
<comment type="caution">
    <text evidence="1">The sequence shown here is derived from an EMBL/GenBank/DDBJ whole genome shotgun (WGS) entry which is preliminary data.</text>
</comment>
<dbReference type="RefSeq" id="WP_115951365.1">
    <property type="nucleotide sequence ID" value="NZ_QNVS01000071.1"/>
</dbReference>
<name>A0A3D9BDP1_9FLAO</name>
<proteinExistence type="predicted"/>
<protein>
    <submittedName>
        <fullName evidence="1">Uncharacterized protein</fullName>
    </submittedName>
</protein>
<accession>A0A3D9BDP1</accession>
<sequence>MTAEIEKYIEIQNNIDEILKNSPFKMSYIIEKSGIKKPTFFKKLKEKRFTPEELLVISKTIEPKQWRNETKEEILESLKRSEEDFKNGKGIPGEVVLENMKKRIEKYKEDALRNI</sequence>
<reference evidence="1 2" key="1">
    <citation type="journal article" date="2006" name="Int. J. Syst. Evol. Microbiol.">
        <title>Chryseobacterium piscium sp. nov., isolated from fish of the South Atlantic Ocean off South Africa.</title>
        <authorList>
            <person name="de Beer H."/>
            <person name="Hugo C.J."/>
            <person name="Jooste P.J."/>
            <person name="Vancanneyt M."/>
            <person name="Coenye T."/>
            <person name="Vandamme P."/>
        </authorList>
    </citation>
    <scope>NUCLEOTIDE SEQUENCE [LARGE SCALE GENOMIC DNA]</scope>
    <source>
        <strain evidence="1 2">CCUG 51923</strain>
    </source>
</reference>
<dbReference type="Proteomes" id="UP000256512">
    <property type="component" value="Unassembled WGS sequence"/>
</dbReference>
<evidence type="ECO:0000313" key="2">
    <source>
        <dbReference type="Proteomes" id="UP000256512"/>
    </source>
</evidence>
<dbReference type="AlphaFoldDB" id="A0A3D9BDP1"/>
<dbReference type="EMBL" id="QNVS01000071">
    <property type="protein sequence ID" value="REC51643.1"/>
    <property type="molecule type" value="Genomic_DNA"/>
</dbReference>
<organism evidence="1 2">
    <name type="scientific">Chryseobacterium piscium</name>
    <dbReference type="NCBI Taxonomy" id="333702"/>
    <lineage>
        <taxon>Bacteria</taxon>
        <taxon>Pseudomonadati</taxon>
        <taxon>Bacteroidota</taxon>
        <taxon>Flavobacteriia</taxon>
        <taxon>Flavobacteriales</taxon>
        <taxon>Weeksellaceae</taxon>
        <taxon>Chryseobacterium group</taxon>
        <taxon>Chryseobacterium</taxon>
    </lineage>
</organism>
<keyword evidence="2" id="KW-1185">Reference proteome</keyword>